<dbReference type="Gene3D" id="3.30.565.10">
    <property type="entry name" value="Histidine kinase-like ATPase, C-terminal domain"/>
    <property type="match status" value="1"/>
</dbReference>
<evidence type="ECO:0000256" key="1">
    <source>
        <dbReference type="ARBA" id="ARBA00022679"/>
    </source>
</evidence>
<dbReference type="InterPro" id="IPR050482">
    <property type="entry name" value="Sensor_HK_TwoCompSys"/>
</dbReference>
<feature type="domain" description="Histidine kinase/HSP90-like ATPase" evidence="5">
    <location>
        <begin position="287"/>
        <end position="374"/>
    </location>
</feature>
<dbReference type="InterPro" id="IPR036890">
    <property type="entry name" value="HATPase_C_sf"/>
</dbReference>
<evidence type="ECO:0000256" key="2">
    <source>
        <dbReference type="ARBA" id="ARBA00022777"/>
    </source>
</evidence>
<feature type="transmembrane region" description="Helical" evidence="4">
    <location>
        <begin position="24"/>
        <end position="46"/>
    </location>
</feature>
<dbReference type="Proteomes" id="UP000306985">
    <property type="component" value="Unassembled WGS sequence"/>
</dbReference>
<evidence type="ECO:0000256" key="4">
    <source>
        <dbReference type="SAM" id="Phobius"/>
    </source>
</evidence>
<reference evidence="6 7" key="1">
    <citation type="submission" date="2019-05" db="EMBL/GenBank/DDBJ databases">
        <title>Nakamurella sp. N5BH11, whole genome shotgun sequence.</title>
        <authorList>
            <person name="Tuo L."/>
        </authorList>
    </citation>
    <scope>NUCLEOTIDE SEQUENCE [LARGE SCALE GENOMIC DNA]</scope>
    <source>
        <strain evidence="6 7">N5BH11</strain>
    </source>
</reference>
<accession>A0A4U6QMF9</accession>
<dbReference type="InterPro" id="IPR011712">
    <property type="entry name" value="Sig_transdc_His_kin_sub3_dim/P"/>
</dbReference>
<dbReference type="SUPFAM" id="SSF55874">
    <property type="entry name" value="ATPase domain of HSP90 chaperone/DNA topoisomerase II/histidine kinase"/>
    <property type="match status" value="1"/>
</dbReference>
<dbReference type="InterPro" id="IPR003594">
    <property type="entry name" value="HATPase_dom"/>
</dbReference>
<dbReference type="EMBL" id="SZZH01000001">
    <property type="protein sequence ID" value="TKV61601.1"/>
    <property type="molecule type" value="Genomic_DNA"/>
</dbReference>
<keyword evidence="4" id="KW-0812">Transmembrane</keyword>
<evidence type="ECO:0000256" key="3">
    <source>
        <dbReference type="ARBA" id="ARBA00023012"/>
    </source>
</evidence>
<dbReference type="PANTHER" id="PTHR24421:SF63">
    <property type="entry name" value="SENSOR HISTIDINE KINASE DESK"/>
    <property type="match status" value="1"/>
</dbReference>
<sequence length="374" mass="39445">MTQARTTALLERTGWRWTPGSREWVFGSLVALVFPVFYLTGVWQAVAPVSTKVVATVLMVVAMVWYAIGPAGLVHDGLPTRTAAGYVAVTALLFGVQMLVIGPGAASMLIFPSVAGGLLLPRKWSLTVAFAVAAVIVGTSWSSPDGASWELAGVQIAVTLWMMGFAGNIRLTRELYATREQLARTAVAAERERIGRDLHDILGHSLTAISVKAGLARKLVPIAPERATAELTEIEDLARSAIKDVRATAQGVRAVTLAGELAVARAVLDSAGVAADLPSAVDNVRADGRELFGFVVREAVTNVVRHAQASACRIDLGPNWVEIADDGRGLDERSATGSGLAGLDGRLTEAGGRLTVARREPRGTVVRAELAAAR</sequence>
<dbReference type="PANTHER" id="PTHR24421">
    <property type="entry name" value="NITRATE/NITRITE SENSOR PROTEIN NARX-RELATED"/>
    <property type="match status" value="1"/>
</dbReference>
<dbReference type="Gene3D" id="1.20.5.1930">
    <property type="match status" value="1"/>
</dbReference>
<protein>
    <submittedName>
        <fullName evidence="6">Sensor histidine kinase</fullName>
    </submittedName>
</protein>
<dbReference type="OrthoDB" id="5241784at2"/>
<dbReference type="RefSeq" id="WP_137448906.1">
    <property type="nucleotide sequence ID" value="NZ_SZZH01000001.1"/>
</dbReference>
<feature type="transmembrane region" description="Helical" evidence="4">
    <location>
        <begin position="53"/>
        <end position="74"/>
    </location>
</feature>
<keyword evidence="4" id="KW-1133">Transmembrane helix</keyword>
<name>A0A4U6QMF9_9ACTN</name>
<feature type="transmembrane region" description="Helical" evidence="4">
    <location>
        <begin position="123"/>
        <end position="141"/>
    </location>
</feature>
<keyword evidence="7" id="KW-1185">Reference proteome</keyword>
<dbReference type="AlphaFoldDB" id="A0A4U6QMF9"/>
<evidence type="ECO:0000313" key="6">
    <source>
        <dbReference type="EMBL" id="TKV61601.1"/>
    </source>
</evidence>
<dbReference type="GO" id="GO:0016020">
    <property type="term" value="C:membrane"/>
    <property type="evidence" value="ECO:0007669"/>
    <property type="project" value="InterPro"/>
</dbReference>
<keyword evidence="3" id="KW-0902">Two-component regulatory system</keyword>
<proteinExistence type="predicted"/>
<dbReference type="GO" id="GO:0046983">
    <property type="term" value="F:protein dimerization activity"/>
    <property type="evidence" value="ECO:0007669"/>
    <property type="project" value="InterPro"/>
</dbReference>
<keyword evidence="2 6" id="KW-0418">Kinase</keyword>
<evidence type="ECO:0000259" key="5">
    <source>
        <dbReference type="SMART" id="SM00387"/>
    </source>
</evidence>
<dbReference type="Pfam" id="PF02518">
    <property type="entry name" value="HATPase_c"/>
    <property type="match status" value="1"/>
</dbReference>
<dbReference type="Pfam" id="PF07730">
    <property type="entry name" value="HisKA_3"/>
    <property type="match status" value="1"/>
</dbReference>
<feature type="transmembrane region" description="Helical" evidence="4">
    <location>
        <begin position="147"/>
        <end position="169"/>
    </location>
</feature>
<keyword evidence="1" id="KW-0808">Transferase</keyword>
<organism evidence="6 7">
    <name type="scientific">Nakamurella flava</name>
    <dbReference type="NCBI Taxonomy" id="2576308"/>
    <lineage>
        <taxon>Bacteria</taxon>
        <taxon>Bacillati</taxon>
        <taxon>Actinomycetota</taxon>
        <taxon>Actinomycetes</taxon>
        <taxon>Nakamurellales</taxon>
        <taxon>Nakamurellaceae</taxon>
        <taxon>Nakamurella</taxon>
    </lineage>
</organism>
<dbReference type="GO" id="GO:0000155">
    <property type="term" value="F:phosphorelay sensor kinase activity"/>
    <property type="evidence" value="ECO:0007669"/>
    <property type="project" value="InterPro"/>
</dbReference>
<evidence type="ECO:0000313" key="7">
    <source>
        <dbReference type="Proteomes" id="UP000306985"/>
    </source>
</evidence>
<gene>
    <name evidence="6" type="ORF">FDO65_08585</name>
</gene>
<feature type="transmembrane region" description="Helical" evidence="4">
    <location>
        <begin position="86"/>
        <end position="111"/>
    </location>
</feature>
<dbReference type="CDD" id="cd16917">
    <property type="entry name" value="HATPase_UhpB-NarQ-NarX-like"/>
    <property type="match status" value="1"/>
</dbReference>
<comment type="caution">
    <text evidence="6">The sequence shown here is derived from an EMBL/GenBank/DDBJ whole genome shotgun (WGS) entry which is preliminary data.</text>
</comment>
<dbReference type="SMART" id="SM00387">
    <property type="entry name" value="HATPase_c"/>
    <property type="match status" value="1"/>
</dbReference>
<keyword evidence="4" id="KW-0472">Membrane</keyword>